<dbReference type="Proteomes" id="UP000823934">
    <property type="component" value="Unassembled WGS sequence"/>
</dbReference>
<reference evidence="1" key="2">
    <citation type="submission" date="2021-04" db="EMBL/GenBank/DDBJ databases">
        <authorList>
            <person name="Gilroy R."/>
        </authorList>
    </citation>
    <scope>NUCLEOTIDE SEQUENCE</scope>
    <source>
        <strain evidence="1">CHK160-9182</strain>
    </source>
</reference>
<reference evidence="1" key="1">
    <citation type="journal article" date="2021" name="PeerJ">
        <title>Extensive microbial diversity within the chicken gut microbiome revealed by metagenomics and culture.</title>
        <authorList>
            <person name="Gilroy R."/>
            <person name="Ravi A."/>
            <person name="Getino M."/>
            <person name="Pursley I."/>
            <person name="Horton D.L."/>
            <person name="Alikhan N.F."/>
            <person name="Baker D."/>
            <person name="Gharbi K."/>
            <person name="Hall N."/>
            <person name="Watson M."/>
            <person name="Adriaenssens E.M."/>
            <person name="Foster-Nyarko E."/>
            <person name="Jarju S."/>
            <person name="Secka A."/>
            <person name="Antonio M."/>
            <person name="Oren A."/>
            <person name="Chaudhuri R.R."/>
            <person name="La Ragione R."/>
            <person name="Hildebrand F."/>
            <person name="Pallen M.J."/>
        </authorList>
    </citation>
    <scope>NUCLEOTIDE SEQUENCE</scope>
    <source>
        <strain evidence="1">CHK160-9182</strain>
    </source>
</reference>
<organism evidence="1 2">
    <name type="scientific">Candidatus Ignatzschineria merdigallinarum</name>
    <dbReference type="NCBI Taxonomy" id="2838621"/>
    <lineage>
        <taxon>Bacteria</taxon>
        <taxon>Pseudomonadati</taxon>
        <taxon>Pseudomonadota</taxon>
        <taxon>Gammaproteobacteria</taxon>
        <taxon>Cardiobacteriales</taxon>
        <taxon>Ignatzschineriaceae</taxon>
        <taxon>Ignatzschineria</taxon>
    </lineage>
</organism>
<dbReference type="AlphaFoldDB" id="A0A9D1TUA5"/>
<evidence type="ECO:0000313" key="2">
    <source>
        <dbReference type="Proteomes" id="UP000823934"/>
    </source>
</evidence>
<dbReference type="EMBL" id="DXHP01000106">
    <property type="protein sequence ID" value="HIW06617.1"/>
    <property type="molecule type" value="Genomic_DNA"/>
</dbReference>
<name>A0A9D1TUA5_9GAMM</name>
<protein>
    <submittedName>
        <fullName evidence="1">Uncharacterized protein</fullName>
    </submittedName>
</protein>
<sequence>MSLVNDGSAETNGTEKKTIIETSDGLATFTGAQEYELGGYLYQVQRVD</sequence>
<accession>A0A9D1TUA5</accession>
<proteinExistence type="predicted"/>
<evidence type="ECO:0000313" key="1">
    <source>
        <dbReference type="EMBL" id="HIW06617.1"/>
    </source>
</evidence>
<comment type="caution">
    <text evidence="1">The sequence shown here is derived from an EMBL/GenBank/DDBJ whole genome shotgun (WGS) entry which is preliminary data.</text>
</comment>
<gene>
    <name evidence="1" type="ORF">H9889_04760</name>
</gene>